<dbReference type="RefSeq" id="WP_256707632.1">
    <property type="nucleotide sequence ID" value="NZ_CP101914.1"/>
</dbReference>
<protein>
    <submittedName>
        <fullName evidence="1">Uncharacterized protein</fullName>
    </submittedName>
</protein>
<keyword evidence="2" id="KW-1185">Reference proteome</keyword>
<organism evidence="1 2">
    <name type="scientific">Oceanobacillus jeddahense</name>
    <dbReference type="NCBI Taxonomy" id="1462527"/>
    <lineage>
        <taxon>Bacteria</taxon>
        <taxon>Bacillati</taxon>
        <taxon>Bacillota</taxon>
        <taxon>Bacilli</taxon>
        <taxon>Bacillales</taxon>
        <taxon>Bacillaceae</taxon>
        <taxon>Oceanobacillus</taxon>
    </lineage>
</organism>
<reference evidence="1" key="1">
    <citation type="submission" date="2022-07" db="EMBL/GenBank/DDBJ databases">
        <title>FELIX.</title>
        <authorList>
            <person name="Wan K.H."/>
            <person name="Park S."/>
            <person name="Lawrence Q."/>
            <person name="Eichenberger J.P."/>
            <person name="Booth B.W."/>
            <person name="Piaggio A.J."/>
            <person name="Chandler J.C."/>
            <person name="Franklin A.B."/>
            <person name="Celniker S.E."/>
        </authorList>
    </citation>
    <scope>NUCLEOTIDE SEQUENCE</scope>
    <source>
        <strain evidence="1">QA-1986 374</strain>
    </source>
</reference>
<name>A0ABY5JQ65_9BACI</name>
<sequence>MLHSNYPILYAGNTFNFELHLLRQAEQELRVGKPRVWTKIADIYAKQLTIISINPYPDAETTITIFGSDEIPPSLKHIIYNTNYHNFYRWGIKGERTGNHRIIYAIHNYHKVILLHYFDKQYNGLIKQKNILPAEENYAIYCKNDPTLY</sequence>
<evidence type="ECO:0000313" key="1">
    <source>
        <dbReference type="EMBL" id="UUI02399.1"/>
    </source>
</evidence>
<dbReference type="Proteomes" id="UP001059773">
    <property type="component" value="Chromosome"/>
</dbReference>
<evidence type="ECO:0000313" key="2">
    <source>
        <dbReference type="Proteomes" id="UP001059773"/>
    </source>
</evidence>
<proteinExistence type="predicted"/>
<dbReference type="EMBL" id="CP101914">
    <property type="protein sequence ID" value="UUI02399.1"/>
    <property type="molecule type" value="Genomic_DNA"/>
</dbReference>
<gene>
    <name evidence="1" type="ORF">NP439_20535</name>
</gene>
<accession>A0ABY5JQ65</accession>